<evidence type="ECO:0000313" key="2">
    <source>
        <dbReference type="EMBL" id="ORZ38569.1"/>
    </source>
</evidence>
<accession>A0A1Y2HVM9</accession>
<gene>
    <name evidence="2" type="ORF">BCR44DRAFT_1295320</name>
</gene>
<dbReference type="AlphaFoldDB" id="A0A1Y2HVM9"/>
<keyword evidence="3" id="KW-1185">Reference proteome</keyword>
<protein>
    <submittedName>
        <fullName evidence="2">Uncharacterized protein</fullName>
    </submittedName>
</protein>
<sequence>MASVSKAIDSPVVKWIPSGKTGNQWANQETLEHFVKSIIKSYLVAESAKTDVKAALLIFDCWSVHHTDAFMQFVKDELKAEGIIARISATCQVRSRKHHGQATNAEIEAQRRLQNIYESNTFLEQIAGDAAETMKKVDSMVDGLVSSMAKDFEKSLKAAAGKIKEQFAKATLSLEKQARVAHWNVRVMAPAQPSMPPVLVGVATASVSAARGHGSFEQLELNSDEDQWHQDHTGDEDEGDDEFENAGNFGLSGSGCQIHRSWVAKSWVIDWLRFRFYCIE</sequence>
<evidence type="ECO:0000256" key="1">
    <source>
        <dbReference type="SAM" id="MobiDB-lite"/>
    </source>
</evidence>
<feature type="region of interest" description="Disordered" evidence="1">
    <location>
        <begin position="223"/>
        <end position="246"/>
    </location>
</feature>
<feature type="compositionally biased region" description="Acidic residues" evidence="1">
    <location>
        <begin position="234"/>
        <end position="244"/>
    </location>
</feature>
<dbReference type="Proteomes" id="UP000193411">
    <property type="component" value="Unassembled WGS sequence"/>
</dbReference>
<name>A0A1Y2HVM9_9FUNG</name>
<organism evidence="2 3">
    <name type="scientific">Catenaria anguillulae PL171</name>
    <dbReference type="NCBI Taxonomy" id="765915"/>
    <lineage>
        <taxon>Eukaryota</taxon>
        <taxon>Fungi</taxon>
        <taxon>Fungi incertae sedis</taxon>
        <taxon>Blastocladiomycota</taxon>
        <taxon>Blastocladiomycetes</taxon>
        <taxon>Blastocladiales</taxon>
        <taxon>Catenariaceae</taxon>
        <taxon>Catenaria</taxon>
    </lineage>
</organism>
<dbReference type="EMBL" id="MCFL01000008">
    <property type="protein sequence ID" value="ORZ38569.1"/>
    <property type="molecule type" value="Genomic_DNA"/>
</dbReference>
<proteinExistence type="predicted"/>
<dbReference type="OrthoDB" id="3341102at2759"/>
<comment type="caution">
    <text evidence="2">The sequence shown here is derived from an EMBL/GenBank/DDBJ whole genome shotgun (WGS) entry which is preliminary data.</text>
</comment>
<reference evidence="2 3" key="1">
    <citation type="submission" date="2016-07" db="EMBL/GenBank/DDBJ databases">
        <title>Pervasive Adenine N6-methylation of Active Genes in Fungi.</title>
        <authorList>
            <consortium name="DOE Joint Genome Institute"/>
            <person name="Mondo S.J."/>
            <person name="Dannebaum R.O."/>
            <person name="Kuo R.C."/>
            <person name="Labutti K."/>
            <person name="Haridas S."/>
            <person name="Kuo A."/>
            <person name="Salamov A."/>
            <person name="Ahrendt S.R."/>
            <person name="Lipzen A."/>
            <person name="Sullivan W."/>
            <person name="Andreopoulos W.B."/>
            <person name="Clum A."/>
            <person name="Lindquist E."/>
            <person name="Daum C."/>
            <person name="Ramamoorthy G.K."/>
            <person name="Gryganskyi A."/>
            <person name="Culley D."/>
            <person name="Magnuson J.K."/>
            <person name="James T.Y."/>
            <person name="O'Malley M.A."/>
            <person name="Stajich J.E."/>
            <person name="Spatafora J.W."/>
            <person name="Visel A."/>
            <person name="Grigoriev I.V."/>
        </authorList>
    </citation>
    <scope>NUCLEOTIDE SEQUENCE [LARGE SCALE GENOMIC DNA]</scope>
    <source>
        <strain evidence="2 3">PL171</strain>
    </source>
</reference>
<evidence type="ECO:0000313" key="3">
    <source>
        <dbReference type="Proteomes" id="UP000193411"/>
    </source>
</evidence>